<dbReference type="Proteomes" id="UP000243297">
    <property type="component" value="Unassembled WGS sequence"/>
</dbReference>
<feature type="transmembrane region" description="Helical" evidence="1">
    <location>
        <begin position="74"/>
        <end position="95"/>
    </location>
</feature>
<feature type="transmembrane region" description="Helical" evidence="1">
    <location>
        <begin position="180"/>
        <end position="209"/>
    </location>
</feature>
<feature type="transmembrane region" description="Helical" evidence="1">
    <location>
        <begin position="374"/>
        <end position="394"/>
    </location>
</feature>
<keyword evidence="1" id="KW-0812">Transmembrane</keyword>
<evidence type="ECO:0000313" key="2">
    <source>
        <dbReference type="EMBL" id="SJZ56471.1"/>
    </source>
</evidence>
<evidence type="ECO:0000313" key="3">
    <source>
        <dbReference type="Proteomes" id="UP000243297"/>
    </source>
</evidence>
<keyword evidence="3" id="KW-1185">Reference proteome</keyword>
<feature type="transmembrane region" description="Helical" evidence="1">
    <location>
        <begin position="345"/>
        <end position="362"/>
    </location>
</feature>
<dbReference type="AlphaFoldDB" id="A0A1T4LP88"/>
<evidence type="ECO:0008006" key="4">
    <source>
        <dbReference type="Google" id="ProtNLM"/>
    </source>
</evidence>
<feature type="transmembrane region" description="Helical" evidence="1">
    <location>
        <begin position="279"/>
        <end position="300"/>
    </location>
</feature>
<reference evidence="3" key="1">
    <citation type="submission" date="2017-02" db="EMBL/GenBank/DDBJ databases">
        <authorList>
            <person name="Varghese N."/>
            <person name="Submissions S."/>
        </authorList>
    </citation>
    <scope>NUCLEOTIDE SEQUENCE [LARGE SCALE GENOMIC DNA]</scope>
    <source>
        <strain evidence="3">ATCC 25662</strain>
    </source>
</reference>
<accession>A0A1T4LP88</accession>
<proteinExistence type="predicted"/>
<dbReference type="STRING" id="118967.SAMN02745191_0988"/>
<organism evidence="2 3">
    <name type="scientific">Anaerorhabdus furcosa</name>
    <dbReference type="NCBI Taxonomy" id="118967"/>
    <lineage>
        <taxon>Bacteria</taxon>
        <taxon>Bacillati</taxon>
        <taxon>Bacillota</taxon>
        <taxon>Erysipelotrichia</taxon>
        <taxon>Erysipelotrichales</taxon>
        <taxon>Erysipelotrichaceae</taxon>
        <taxon>Anaerorhabdus</taxon>
    </lineage>
</organism>
<evidence type="ECO:0000256" key="1">
    <source>
        <dbReference type="SAM" id="Phobius"/>
    </source>
</evidence>
<dbReference type="EMBL" id="FUWY01000002">
    <property type="protein sequence ID" value="SJZ56471.1"/>
    <property type="molecule type" value="Genomic_DNA"/>
</dbReference>
<keyword evidence="1" id="KW-0472">Membrane</keyword>
<name>A0A1T4LP88_9FIRM</name>
<feature type="transmembrane region" description="Helical" evidence="1">
    <location>
        <begin position="221"/>
        <end position="243"/>
    </location>
</feature>
<feature type="transmembrane region" description="Helical" evidence="1">
    <location>
        <begin position="126"/>
        <end position="143"/>
    </location>
</feature>
<feature type="transmembrane region" description="Helical" evidence="1">
    <location>
        <begin position="538"/>
        <end position="556"/>
    </location>
</feature>
<keyword evidence="1" id="KW-1133">Transmembrane helix</keyword>
<feature type="transmembrane region" description="Helical" evidence="1">
    <location>
        <begin position="150"/>
        <end position="168"/>
    </location>
</feature>
<feature type="transmembrane region" description="Helical" evidence="1">
    <location>
        <begin position="100"/>
        <end position="120"/>
    </location>
</feature>
<feature type="transmembrane region" description="Helical" evidence="1">
    <location>
        <begin position="312"/>
        <end position="333"/>
    </location>
</feature>
<dbReference type="OrthoDB" id="995082at2"/>
<gene>
    <name evidence="2" type="ORF">SAMN02745191_0988</name>
</gene>
<dbReference type="RefSeq" id="WP_078711412.1">
    <property type="nucleotide sequence ID" value="NZ_FUWY01000002.1"/>
</dbReference>
<protein>
    <recommendedName>
        <fullName evidence="4">Membrane protein 6-pyruvoyl-tetrahydropterin synthase-related domain-containing protein</fullName>
    </recommendedName>
</protein>
<sequence>MRQKSFMKFQPIIFCLAITIFLCLPFLNGQISIGPDTSFHLNRIEALSIAIRGGDFYPRVFFEQNFNFGYGSPMFYSFFFLYIPALLRILGVNLFYTYQIFLFGCCFFASLSMFYCASYFLKNKRIYSYITVMVYILNCFYMSDFYKRGAIGEVLAFIFIPITIVGIYHSLYDDKSKNRILLFGFCGLLLSHNISFVLMVILYGILILLNFKKLLSDKKRCFSIIITAITGFFLTCFFTLPLLQQMTGSRYSINGYFGTLSLSDYAMNFGSIFDFRTDASNYLCDSVGPFLLFIPLLYFFMNKSKRTQFMNFLILSSYLMIFMTTNLFPWKFFTLFSFLQFPTRLLIPASSFLALVAGYALLNFDVDETYRKIFNTILISMITIVSVIQLYGIYSTYGIITPITTSDEIKNDLQFLGYESWYNIQELSTPDYLPMNANIDYRYYGDQIKTNSISAFEIIDSSSYNSYTIKVNQLKKNDYFILPRTFYIGYVAEIKDGDKVVCILDAIGDPDSGLVTIQINEDYALQDPRLHIYYKGTSLQSLSGFISIFTLIFVLFSTKIKRENK</sequence>